<keyword evidence="2" id="KW-1185">Reference proteome</keyword>
<proteinExistence type="predicted"/>
<accession>A0ACB8DXA4</accession>
<reference evidence="1" key="1">
    <citation type="submission" date="2020-05" db="EMBL/GenBank/DDBJ databases">
        <title>Large-scale comparative analyses of tick genomes elucidate their genetic diversity and vector capacities.</title>
        <authorList>
            <person name="Jia N."/>
            <person name="Wang J."/>
            <person name="Shi W."/>
            <person name="Du L."/>
            <person name="Sun Y."/>
            <person name="Zhan W."/>
            <person name="Jiang J."/>
            <person name="Wang Q."/>
            <person name="Zhang B."/>
            <person name="Ji P."/>
            <person name="Sakyi L.B."/>
            <person name="Cui X."/>
            <person name="Yuan T."/>
            <person name="Jiang B."/>
            <person name="Yang W."/>
            <person name="Lam T.T.-Y."/>
            <person name="Chang Q."/>
            <person name="Ding S."/>
            <person name="Wang X."/>
            <person name="Zhu J."/>
            <person name="Ruan X."/>
            <person name="Zhao L."/>
            <person name="Wei J."/>
            <person name="Que T."/>
            <person name="Du C."/>
            <person name="Cheng J."/>
            <person name="Dai P."/>
            <person name="Han X."/>
            <person name="Huang E."/>
            <person name="Gao Y."/>
            <person name="Liu J."/>
            <person name="Shao H."/>
            <person name="Ye R."/>
            <person name="Li L."/>
            <person name="Wei W."/>
            <person name="Wang X."/>
            <person name="Wang C."/>
            <person name="Yang T."/>
            <person name="Huo Q."/>
            <person name="Li W."/>
            <person name="Guo W."/>
            <person name="Chen H."/>
            <person name="Zhou L."/>
            <person name="Ni X."/>
            <person name="Tian J."/>
            <person name="Zhou Y."/>
            <person name="Sheng Y."/>
            <person name="Liu T."/>
            <person name="Pan Y."/>
            <person name="Xia L."/>
            <person name="Li J."/>
            <person name="Zhao F."/>
            <person name="Cao W."/>
        </authorList>
    </citation>
    <scope>NUCLEOTIDE SEQUENCE</scope>
    <source>
        <strain evidence="1">Dsil-2018</strain>
    </source>
</reference>
<sequence>MWTHTPYIEVFDKDERAAAAAGAVTSGPAEQEQLEARRVVSLLATVRDRAFTRRTMFRRAGGRVEFKNEAMADSGASTSNSSGSSSSSDSERNAFGGLRRITGPTRRPGFQRLELHELLQVRQMQAAARRAADAAARGDGAHATLHPSAMSAFPLPDTAPTAQERAGLNVVVMRANWRMNPSHKAILQAAAVIGTVAFLLYLGATLWIRVKDHGVLHASSGTTHAEHADLPLFSGCDEMACHKYVAAIELSINRSQDPCQNFYRFVCDGWKRHHHLLSVVDAAEDAMYGRALNAIEWSTEDGSSPYFAVPSVLSVDKKVAGLAKSCMELSQSSLPDLKKFMAERHLPWPKTARWDLLEILLDLSGNWNVHLWFHVSFELAPLRGGTGEPVLKIGHSAAFHAWIATTRAFAGQPAGTAASLRYRQYVRAMLRLFDASEVIEEEVIATIEAMNRLILQVLGPAMAEPESRILRMSIRNLTDTATPGIAAGRLLLLLNEYFIWARRFSARDVVQVENAGLLRSVVYLLGLKSDTRDALTLSLGLRVAHELGWMASREIADVTLELAGQPPSAHWRRCLIQVENTVGIGWLTLFPKHRGAEAVVRDVRDVLVDTVARHKKTLLQLWAPGAIVLWNNESFLASVLPEPTRGARFFVDWLNLMNGRWRLLEQDMTNILKPGSYLRHRWSFHGALTVAENYFVFPLFHPDFPLAVNYGGAGRLLADEVLRGLYHEHLFNVNPIHNQKIRKDNTRQPSDTSIEPQEWLPNYVDMKALLASLAAYRLGIARNTSGAYSKESSLAQDRLFFVASCYALCSSGNHVDMLYGDASHRCNEPVKALPEFAAAFQCVNKGALK</sequence>
<protein>
    <submittedName>
        <fullName evidence="1">Uncharacterized protein</fullName>
    </submittedName>
</protein>
<comment type="caution">
    <text evidence="1">The sequence shown here is derived from an EMBL/GenBank/DDBJ whole genome shotgun (WGS) entry which is preliminary data.</text>
</comment>
<gene>
    <name evidence="1" type="ORF">HPB49_006561</name>
</gene>
<name>A0ACB8DXA4_DERSI</name>
<evidence type="ECO:0000313" key="2">
    <source>
        <dbReference type="Proteomes" id="UP000821865"/>
    </source>
</evidence>
<evidence type="ECO:0000313" key="1">
    <source>
        <dbReference type="EMBL" id="KAH7978734.1"/>
    </source>
</evidence>
<dbReference type="Proteomes" id="UP000821865">
    <property type="component" value="Chromosome 1"/>
</dbReference>
<dbReference type="EMBL" id="CM023470">
    <property type="protein sequence ID" value="KAH7978734.1"/>
    <property type="molecule type" value="Genomic_DNA"/>
</dbReference>
<organism evidence="1 2">
    <name type="scientific">Dermacentor silvarum</name>
    <name type="common">Tick</name>
    <dbReference type="NCBI Taxonomy" id="543639"/>
    <lineage>
        <taxon>Eukaryota</taxon>
        <taxon>Metazoa</taxon>
        <taxon>Ecdysozoa</taxon>
        <taxon>Arthropoda</taxon>
        <taxon>Chelicerata</taxon>
        <taxon>Arachnida</taxon>
        <taxon>Acari</taxon>
        <taxon>Parasitiformes</taxon>
        <taxon>Ixodida</taxon>
        <taxon>Ixodoidea</taxon>
        <taxon>Ixodidae</taxon>
        <taxon>Rhipicephalinae</taxon>
        <taxon>Dermacentor</taxon>
    </lineage>
</organism>